<proteinExistence type="predicted"/>
<dbReference type="GO" id="GO:0015171">
    <property type="term" value="F:amino acid transmembrane transporter activity"/>
    <property type="evidence" value="ECO:0007669"/>
    <property type="project" value="TreeGrafter"/>
</dbReference>
<evidence type="ECO:0000313" key="8">
    <source>
        <dbReference type="Proteomes" id="UP000193224"/>
    </source>
</evidence>
<dbReference type="PANTHER" id="PTHR30086:SF21">
    <property type="entry name" value="TRANSPORT PROTEIN"/>
    <property type="match status" value="1"/>
</dbReference>
<keyword evidence="5 6" id="KW-0472">Membrane</keyword>
<dbReference type="Proteomes" id="UP000193224">
    <property type="component" value="Unassembled WGS sequence"/>
</dbReference>
<dbReference type="GO" id="GO:0005886">
    <property type="term" value="C:plasma membrane"/>
    <property type="evidence" value="ECO:0007669"/>
    <property type="project" value="UniProtKB-SubCell"/>
</dbReference>
<dbReference type="AlphaFoldDB" id="A0A1X7BKP6"/>
<keyword evidence="3 6" id="KW-0812">Transmembrane</keyword>
<dbReference type="InterPro" id="IPR001123">
    <property type="entry name" value="LeuE-type"/>
</dbReference>
<keyword evidence="4 6" id="KW-1133">Transmembrane helix</keyword>
<feature type="transmembrane region" description="Helical" evidence="6">
    <location>
        <begin position="70"/>
        <end position="90"/>
    </location>
</feature>
<evidence type="ECO:0000256" key="4">
    <source>
        <dbReference type="ARBA" id="ARBA00022989"/>
    </source>
</evidence>
<dbReference type="RefSeq" id="WP_085798218.1">
    <property type="nucleotide sequence ID" value="NZ_FWXB01000001.1"/>
</dbReference>
<reference evidence="7 8" key="1">
    <citation type="submission" date="2017-03" db="EMBL/GenBank/DDBJ databases">
        <authorList>
            <person name="Afonso C.L."/>
            <person name="Miller P.J."/>
            <person name="Scott M.A."/>
            <person name="Spackman E."/>
            <person name="Goraichik I."/>
            <person name="Dimitrov K.M."/>
            <person name="Suarez D.L."/>
            <person name="Swayne D.E."/>
        </authorList>
    </citation>
    <scope>NUCLEOTIDE SEQUENCE [LARGE SCALE GENOMIC DNA]</scope>
    <source>
        <strain evidence="7 8">CECT 7745</strain>
    </source>
</reference>
<evidence type="ECO:0000256" key="3">
    <source>
        <dbReference type="ARBA" id="ARBA00022692"/>
    </source>
</evidence>
<gene>
    <name evidence="7" type="primary">rhtC_1</name>
    <name evidence="7" type="ORF">ROA7745_00027</name>
</gene>
<evidence type="ECO:0000313" key="7">
    <source>
        <dbReference type="EMBL" id="SMC10225.1"/>
    </source>
</evidence>
<evidence type="ECO:0000256" key="6">
    <source>
        <dbReference type="SAM" id="Phobius"/>
    </source>
</evidence>
<keyword evidence="2" id="KW-1003">Cell membrane</keyword>
<feature type="transmembrane region" description="Helical" evidence="6">
    <location>
        <begin position="145"/>
        <end position="165"/>
    </location>
</feature>
<comment type="subcellular location">
    <subcellularLocation>
        <location evidence="1">Cell membrane</location>
        <topology evidence="1">Multi-pass membrane protein</topology>
    </subcellularLocation>
</comment>
<accession>A0A1X7BKP6</accession>
<sequence length="206" mass="21652">MSDHLASLFLALGIFSIGFISIGPNILAVIGTSMDRGRKQGAALALGVGIGSGIWATLTVAGLSALMTRYAGAMVVLKLVGAAYLLWLAWKAFRSAATPGDQLVPEVTQGDNLFWRGLTVQMTNPKAALHWIAIVSIGLEPTAPAWLGVALIVSATVISVLGHVAYAVTFSTRPVVAFYRRARRWISGGLGVFFTVAAVKLATDRG</sequence>
<dbReference type="PANTHER" id="PTHR30086">
    <property type="entry name" value="ARGININE EXPORTER PROTEIN ARGO"/>
    <property type="match status" value="1"/>
</dbReference>
<dbReference type="OrthoDB" id="7659099at2"/>
<feature type="transmembrane region" description="Helical" evidence="6">
    <location>
        <begin position="42"/>
        <end position="64"/>
    </location>
</feature>
<evidence type="ECO:0000256" key="1">
    <source>
        <dbReference type="ARBA" id="ARBA00004651"/>
    </source>
</evidence>
<dbReference type="Pfam" id="PF01810">
    <property type="entry name" value="LysE"/>
    <property type="match status" value="1"/>
</dbReference>
<evidence type="ECO:0000256" key="5">
    <source>
        <dbReference type="ARBA" id="ARBA00023136"/>
    </source>
</evidence>
<protein>
    <submittedName>
        <fullName evidence="7">Threonine efflux protein</fullName>
    </submittedName>
</protein>
<feature type="transmembrane region" description="Helical" evidence="6">
    <location>
        <begin position="6"/>
        <end position="30"/>
    </location>
</feature>
<dbReference type="EMBL" id="FWXB01000001">
    <property type="protein sequence ID" value="SMC10225.1"/>
    <property type="molecule type" value="Genomic_DNA"/>
</dbReference>
<feature type="transmembrane region" description="Helical" evidence="6">
    <location>
        <begin position="185"/>
        <end position="203"/>
    </location>
</feature>
<organism evidence="7 8">
    <name type="scientific">Roseovarius aestuarii</name>
    <dbReference type="NCBI Taxonomy" id="475083"/>
    <lineage>
        <taxon>Bacteria</taxon>
        <taxon>Pseudomonadati</taxon>
        <taxon>Pseudomonadota</taxon>
        <taxon>Alphaproteobacteria</taxon>
        <taxon>Rhodobacterales</taxon>
        <taxon>Roseobacteraceae</taxon>
        <taxon>Roseovarius</taxon>
    </lineage>
</organism>
<keyword evidence="8" id="KW-1185">Reference proteome</keyword>
<name>A0A1X7BKP6_9RHOB</name>
<evidence type="ECO:0000256" key="2">
    <source>
        <dbReference type="ARBA" id="ARBA00022475"/>
    </source>
</evidence>